<comment type="caution">
    <text evidence="7">The sequence shown here is derived from an EMBL/GenBank/DDBJ whole genome shotgun (WGS) entry which is preliminary data.</text>
</comment>
<protein>
    <submittedName>
        <fullName evidence="7">Chondroitin synthase</fullName>
    </submittedName>
</protein>
<feature type="domain" description="Glycosyltransferase 2-like" evidence="5">
    <location>
        <begin position="11"/>
        <end position="140"/>
    </location>
</feature>
<dbReference type="GO" id="GO:0016740">
    <property type="term" value="F:transferase activity"/>
    <property type="evidence" value="ECO:0007669"/>
    <property type="project" value="UniProtKB-KW"/>
</dbReference>
<dbReference type="Gene3D" id="3.40.50.2000">
    <property type="entry name" value="Glycogen Phosphorylase B"/>
    <property type="match status" value="1"/>
</dbReference>
<dbReference type="PANTHER" id="PTHR43685:SF2">
    <property type="entry name" value="GLYCOSYLTRANSFERASE 2-LIKE DOMAIN-CONTAINING PROTEIN"/>
    <property type="match status" value="1"/>
</dbReference>
<evidence type="ECO:0000256" key="3">
    <source>
        <dbReference type="ARBA" id="ARBA00022737"/>
    </source>
</evidence>
<evidence type="ECO:0000256" key="1">
    <source>
        <dbReference type="ARBA" id="ARBA00004922"/>
    </source>
</evidence>
<feature type="domain" description="O-GlcNAc transferase C-terminal" evidence="6">
    <location>
        <begin position="702"/>
        <end position="871"/>
    </location>
</feature>
<keyword evidence="3" id="KW-0677">Repeat</keyword>
<dbReference type="CDD" id="cd00761">
    <property type="entry name" value="Glyco_tranf_GTA_type"/>
    <property type="match status" value="1"/>
</dbReference>
<evidence type="ECO:0000259" key="5">
    <source>
        <dbReference type="Pfam" id="PF00535"/>
    </source>
</evidence>
<evidence type="ECO:0000256" key="4">
    <source>
        <dbReference type="ARBA" id="ARBA00022803"/>
    </source>
</evidence>
<dbReference type="PANTHER" id="PTHR43685">
    <property type="entry name" value="GLYCOSYLTRANSFERASE"/>
    <property type="match status" value="1"/>
</dbReference>
<name>A0A1J5TAV2_9ZZZZ</name>
<sequence>MSATATPRVAVVMPCYNQGKYLREAVQSVFEQTFADWELVIVDDGSTDDSTAVAKSLIAENPGCRITLVSQANAGPSAARNRAIAATRAGYILPLDADDRIAPNAVARMAGLLDGDPKVAIAYSDWDHFGAVQGVRRALEYDFRHLCEKENLFTCTSMFRRVAWEKTGGFKANMNLGLEDWEFWISCGELGFYGKRIPEVLFHYRLKEKSRNTTAQEHYRVMFAQIVANHPRLYPTGTVQAAEKILSLHRAPAGAAVVQDPNARIDALLEAARKLADSGQKREALNCLKDVIALSKSPDVVKRVEAIMELLKPGSPAGAPGPVKPLEDAARCFETDPSDASAVAVLSLAREKVFEALEKSANASPPSAGSTAELETMKSLLTSSFFTHDAPVLRQRLGVWRGDRTIRWFAEILVTSPWRLDQLPRLEQLPEPLRLPILRYLLKMPHCLTAPAEADDCGAHFNRVADAVSAYTSKNPPPNDAREVLECFLASHNCIPLYVAEGNTRPWMQARARLIERFLEMSGCAVDYSAPRLQTTGRKIKVAFISQHFGHQTETYVTAGSLHLDRQRFEISLFALSSNPGPVETYCRSKVDHFHVLPNSVREQVAAIRAAQLDLAIISTNVTAVTNPMALIAAHRLAPKQVISYCSPMTTGFRHADYFMAGSHALTPAGRGHFSEKILEIQGPPGCMDYSGEPSARSAPLSRARFGLAPDEVVFLNAASSYKISHECLDAWCRILGELPGSRLVLMPYNPNWTSQFPRVAFERNLRHLAEKHGVAWDRIVIAPGQPTRQAVKDIEVIADVYLDTFPFAGSLAVFDLLELGIPSVAKSGTSFRSNFSAALLREFGVTDLICETTESYVAKALELARNASARAGHKSALQRGFEVRNRATSPELFGEELGRRLLELCTG</sequence>
<dbReference type="EMBL" id="MLJW01000014">
    <property type="protein sequence ID" value="OIR13368.1"/>
    <property type="molecule type" value="Genomic_DNA"/>
</dbReference>
<evidence type="ECO:0000256" key="2">
    <source>
        <dbReference type="ARBA" id="ARBA00022679"/>
    </source>
</evidence>
<dbReference type="Gene3D" id="3.40.50.11380">
    <property type="match status" value="1"/>
</dbReference>
<dbReference type="Pfam" id="PF13844">
    <property type="entry name" value="Glyco_transf_41"/>
    <property type="match status" value="1"/>
</dbReference>
<dbReference type="GO" id="GO:0044010">
    <property type="term" value="P:single-species biofilm formation"/>
    <property type="evidence" value="ECO:0007669"/>
    <property type="project" value="TreeGrafter"/>
</dbReference>
<evidence type="ECO:0000313" key="7">
    <source>
        <dbReference type="EMBL" id="OIR13368.1"/>
    </source>
</evidence>
<dbReference type="InterPro" id="IPR001173">
    <property type="entry name" value="Glyco_trans_2-like"/>
</dbReference>
<dbReference type="InterPro" id="IPR029044">
    <property type="entry name" value="Nucleotide-diphossugar_trans"/>
</dbReference>
<organism evidence="7">
    <name type="scientific">mine drainage metagenome</name>
    <dbReference type="NCBI Taxonomy" id="410659"/>
    <lineage>
        <taxon>unclassified sequences</taxon>
        <taxon>metagenomes</taxon>
        <taxon>ecological metagenomes</taxon>
    </lineage>
</organism>
<comment type="pathway">
    <text evidence="1">Protein modification; protein glycosylation.</text>
</comment>
<reference evidence="7" key="1">
    <citation type="submission" date="2016-10" db="EMBL/GenBank/DDBJ databases">
        <title>Sequence of Gallionella enrichment culture.</title>
        <authorList>
            <person name="Poehlein A."/>
            <person name="Muehling M."/>
            <person name="Daniel R."/>
        </authorList>
    </citation>
    <scope>NUCLEOTIDE SEQUENCE</scope>
</reference>
<accession>A0A1J5TAV2</accession>
<keyword evidence="4" id="KW-0802">TPR repeat</keyword>
<proteinExistence type="predicted"/>
<gene>
    <name evidence="7" type="primary">kfoC_1</name>
    <name evidence="7" type="ORF">GALL_51800</name>
</gene>
<dbReference type="Pfam" id="PF00535">
    <property type="entry name" value="Glycos_transf_2"/>
    <property type="match status" value="1"/>
</dbReference>
<dbReference type="InterPro" id="IPR050834">
    <property type="entry name" value="Glycosyltransf_2"/>
</dbReference>
<dbReference type="InterPro" id="IPR029489">
    <property type="entry name" value="OGT/SEC/SPY_C"/>
</dbReference>
<dbReference type="Gene3D" id="3.90.550.10">
    <property type="entry name" value="Spore Coat Polysaccharide Biosynthesis Protein SpsA, Chain A"/>
    <property type="match status" value="1"/>
</dbReference>
<dbReference type="AlphaFoldDB" id="A0A1J5TAV2"/>
<keyword evidence="2" id="KW-0808">Transferase</keyword>
<dbReference type="SUPFAM" id="SSF53448">
    <property type="entry name" value="Nucleotide-diphospho-sugar transferases"/>
    <property type="match status" value="1"/>
</dbReference>
<evidence type="ECO:0000259" key="6">
    <source>
        <dbReference type="Pfam" id="PF13844"/>
    </source>
</evidence>